<reference evidence="7" key="2">
    <citation type="submission" date="2020-11" db="EMBL/GenBank/DDBJ databases">
        <authorList>
            <person name="McCartney M.A."/>
            <person name="Auch B."/>
            <person name="Kono T."/>
            <person name="Mallez S."/>
            <person name="Becker A."/>
            <person name="Gohl D.M."/>
            <person name="Silverstein K.A.T."/>
            <person name="Koren S."/>
            <person name="Bechman K.B."/>
            <person name="Herman A."/>
            <person name="Abrahante J.E."/>
            <person name="Garbe J."/>
        </authorList>
    </citation>
    <scope>NUCLEOTIDE SEQUENCE</scope>
    <source>
        <strain evidence="7">Duluth1</strain>
        <tissue evidence="7">Whole animal</tissue>
    </source>
</reference>
<evidence type="ECO:0000256" key="4">
    <source>
        <dbReference type="ARBA" id="ARBA00022833"/>
    </source>
</evidence>
<dbReference type="Gene3D" id="3.20.20.105">
    <property type="entry name" value="Queuine tRNA-ribosyltransferase-like"/>
    <property type="match status" value="1"/>
</dbReference>
<dbReference type="Pfam" id="PF01702">
    <property type="entry name" value="TGT"/>
    <property type="match status" value="1"/>
</dbReference>
<reference evidence="7" key="1">
    <citation type="journal article" date="2019" name="bioRxiv">
        <title>The Genome of the Zebra Mussel, Dreissena polymorpha: A Resource for Invasive Species Research.</title>
        <authorList>
            <person name="McCartney M.A."/>
            <person name="Auch B."/>
            <person name="Kono T."/>
            <person name="Mallez S."/>
            <person name="Zhang Y."/>
            <person name="Obille A."/>
            <person name="Becker A."/>
            <person name="Abrahante J.E."/>
            <person name="Garbe J."/>
            <person name="Badalamenti J.P."/>
            <person name="Herman A."/>
            <person name="Mangelson H."/>
            <person name="Liachko I."/>
            <person name="Sullivan S."/>
            <person name="Sone E.D."/>
            <person name="Koren S."/>
            <person name="Silverstein K.A.T."/>
            <person name="Beckman K.B."/>
            <person name="Gohl D.M."/>
        </authorList>
    </citation>
    <scope>NUCLEOTIDE SEQUENCE</scope>
    <source>
        <strain evidence="7">Duluth1</strain>
        <tissue evidence="7">Whole animal</tissue>
    </source>
</reference>
<proteinExistence type="inferred from homology"/>
<keyword evidence="1 5" id="KW-0963">Cytoplasm</keyword>
<evidence type="ECO:0000256" key="5">
    <source>
        <dbReference type="HAMAP-Rule" id="MF_03043"/>
    </source>
</evidence>
<dbReference type="InterPro" id="IPR028592">
    <property type="entry name" value="QTRTD1"/>
</dbReference>
<accession>A0A9D4F728</accession>
<dbReference type="HAMAP" id="MF_03043">
    <property type="entry name" value="QTRT2"/>
    <property type="match status" value="1"/>
</dbReference>
<dbReference type="NCBIfam" id="TIGR00449">
    <property type="entry name" value="tgt_general"/>
    <property type="match status" value="1"/>
</dbReference>
<organism evidence="7 8">
    <name type="scientific">Dreissena polymorpha</name>
    <name type="common">Zebra mussel</name>
    <name type="synonym">Mytilus polymorpha</name>
    <dbReference type="NCBI Taxonomy" id="45954"/>
    <lineage>
        <taxon>Eukaryota</taxon>
        <taxon>Metazoa</taxon>
        <taxon>Spiralia</taxon>
        <taxon>Lophotrochozoa</taxon>
        <taxon>Mollusca</taxon>
        <taxon>Bivalvia</taxon>
        <taxon>Autobranchia</taxon>
        <taxon>Heteroconchia</taxon>
        <taxon>Euheterodonta</taxon>
        <taxon>Imparidentia</taxon>
        <taxon>Neoheterodontei</taxon>
        <taxon>Myida</taxon>
        <taxon>Dreissenoidea</taxon>
        <taxon>Dreissenidae</taxon>
        <taxon>Dreissena</taxon>
    </lineage>
</organism>
<sequence>MKFAVQCVRGKGARLGTLTDLGCHSNLTLETPMCMLYTRGGSAPYLGIDVLQRVQGTPAVVHMPLNMLAQFQEVIAGFQAGMGKFSALGNQLLYASSHDPASETKSGKNDKHSIGVWGRGGKVQLDPEGFVKLQEAVQPDWFQSMADGDTDQSSTSKRCKKAVDRTLFFLDETLDRWKKSEKLQKSCMFGSIVGGFDARERKRCTLETVARNLDGYVIEGFHHYGPSTETFDLHGIADLIQSIMCHLPEDKPRVMHAVWRPDAVLQAVQLGVDIFDSSYPLGLALVLDYNYNTPLDERPTQRETTGPTIDLNEKRFVDDFSPLLAECTCYTCKNYSRAYVNHLLNTGELLGRILLIMHNFEQYFGFFASIRHAMAENKFEQLQQLVNEQTGTT</sequence>
<evidence type="ECO:0000313" key="8">
    <source>
        <dbReference type="Proteomes" id="UP000828390"/>
    </source>
</evidence>
<keyword evidence="4 5" id="KW-0862">Zinc</keyword>
<keyword evidence="2 5" id="KW-0819">tRNA processing</keyword>
<evidence type="ECO:0000313" key="7">
    <source>
        <dbReference type="EMBL" id="KAH3791276.1"/>
    </source>
</evidence>
<feature type="binding site" evidence="5">
    <location>
        <position position="329"/>
    </location>
    <ligand>
        <name>Zn(2+)</name>
        <dbReference type="ChEBI" id="CHEBI:29105"/>
    </ligand>
</feature>
<feature type="domain" description="tRNA-guanine(15) transglycosylase-like" evidence="6">
    <location>
        <begin position="12"/>
        <end position="388"/>
    </location>
</feature>
<protein>
    <recommendedName>
        <fullName evidence="5">Queuine tRNA-ribosyltransferase accessory subunit 2</fullName>
    </recommendedName>
    <alternativeName>
        <fullName evidence="5">Queuine tRNA-ribosyltransferase domain-containing protein 1</fullName>
    </alternativeName>
</protein>
<dbReference type="GO" id="GO:0005737">
    <property type="term" value="C:cytoplasm"/>
    <property type="evidence" value="ECO:0007669"/>
    <property type="project" value="UniProtKB-SubCell"/>
</dbReference>
<comment type="caution">
    <text evidence="7">The sequence shown here is derived from an EMBL/GenBank/DDBJ whole genome shotgun (WGS) entry which is preliminary data.</text>
</comment>
<comment type="function">
    <text evidence="5">Non-catalytic subunit of the queuine tRNA-ribosyltransferase (TGT) that catalyzes the base-exchange of a guanine (G) residue with queuine (Q) at position 34 (anticodon wobble position) in tRNAs with GU(N) anticodons (tRNA-Asp, -Asn, -His and -Tyr), resulting in the hypermodified nucleoside queuosine (7-(((4,5-cis-dihydroxy-2-cyclopenten-1-yl)amino)methyl)-7-deazaguanosine).</text>
</comment>
<feature type="binding site" evidence="5">
    <location>
        <position position="327"/>
    </location>
    <ligand>
        <name>Zn(2+)</name>
        <dbReference type="ChEBI" id="CHEBI:29105"/>
    </ligand>
</feature>
<keyword evidence="3 5" id="KW-0479">Metal-binding</keyword>
<feature type="binding site" evidence="5">
    <location>
        <position position="332"/>
    </location>
    <ligand>
        <name>Zn(2+)</name>
        <dbReference type="ChEBI" id="CHEBI:29105"/>
    </ligand>
</feature>
<dbReference type="InterPro" id="IPR002616">
    <property type="entry name" value="tRNA_ribo_trans-like"/>
</dbReference>
<name>A0A9D4F728_DREPO</name>
<keyword evidence="8" id="KW-1185">Reference proteome</keyword>
<dbReference type="PANTHER" id="PTHR46064:SF1">
    <property type="entry name" value="QUEUINE TRNA-RIBOSYLTRANSFERASE ACCESSORY SUBUNIT 2"/>
    <property type="match status" value="1"/>
</dbReference>
<dbReference type="GO" id="GO:0006400">
    <property type="term" value="P:tRNA modification"/>
    <property type="evidence" value="ECO:0007669"/>
    <property type="project" value="InterPro"/>
</dbReference>
<comment type="cofactor">
    <cofactor evidence="5">
        <name>Zn(2+)</name>
        <dbReference type="ChEBI" id="CHEBI:29105"/>
    </cofactor>
    <text evidence="5">Binds 1 zinc ion per subunit.</text>
</comment>
<gene>
    <name evidence="7" type="ORF">DPMN_144759</name>
</gene>
<dbReference type="PANTHER" id="PTHR46064">
    <property type="entry name" value="QUEUINE TRNA-RIBOSYLTRANSFERASE ACCESSORY SUBUNIT 2"/>
    <property type="match status" value="1"/>
</dbReference>
<dbReference type="EMBL" id="JAIWYP010000007">
    <property type="protein sequence ID" value="KAH3791276.1"/>
    <property type="molecule type" value="Genomic_DNA"/>
</dbReference>
<dbReference type="SUPFAM" id="SSF51713">
    <property type="entry name" value="tRNA-guanine transglycosylase"/>
    <property type="match status" value="1"/>
</dbReference>
<dbReference type="InterPro" id="IPR050852">
    <property type="entry name" value="Queuine_tRNA-ribosyltrfase"/>
</dbReference>
<dbReference type="InterPro" id="IPR036511">
    <property type="entry name" value="TGT-like_sf"/>
</dbReference>
<dbReference type="Proteomes" id="UP000828390">
    <property type="component" value="Unassembled WGS sequence"/>
</dbReference>
<comment type="subunit">
    <text evidence="5">Heterodimer of a catalytic subunit and an accessory subunit.</text>
</comment>
<comment type="similarity">
    <text evidence="5">Belongs to the queuine tRNA-ribosyltransferase family. QTRT2 subfamily.</text>
</comment>
<comment type="subcellular location">
    <subcellularLocation>
        <location evidence="5">Cytoplasm</location>
    </subcellularLocation>
</comment>
<dbReference type="AlphaFoldDB" id="A0A9D4F728"/>
<evidence type="ECO:0000256" key="2">
    <source>
        <dbReference type="ARBA" id="ARBA00022694"/>
    </source>
</evidence>
<feature type="binding site" evidence="5">
    <location>
        <position position="358"/>
    </location>
    <ligand>
        <name>Zn(2+)</name>
        <dbReference type="ChEBI" id="CHEBI:29105"/>
    </ligand>
</feature>
<evidence type="ECO:0000256" key="3">
    <source>
        <dbReference type="ARBA" id="ARBA00022723"/>
    </source>
</evidence>
<dbReference type="GO" id="GO:0008479">
    <property type="term" value="F:tRNA-guanosine(34) queuine transglycosylase activity"/>
    <property type="evidence" value="ECO:0007669"/>
    <property type="project" value="UniProtKB-UniRule"/>
</dbReference>
<evidence type="ECO:0000259" key="6">
    <source>
        <dbReference type="Pfam" id="PF01702"/>
    </source>
</evidence>
<dbReference type="GO" id="GO:0046872">
    <property type="term" value="F:metal ion binding"/>
    <property type="evidence" value="ECO:0007669"/>
    <property type="project" value="UniProtKB-KW"/>
</dbReference>
<evidence type="ECO:0000256" key="1">
    <source>
        <dbReference type="ARBA" id="ARBA00022490"/>
    </source>
</evidence>